<dbReference type="InterPro" id="IPR029063">
    <property type="entry name" value="SAM-dependent_MTases_sf"/>
</dbReference>
<dbReference type="EMBL" id="RCZI01000004">
    <property type="protein sequence ID" value="TPG25799.1"/>
    <property type="molecule type" value="Genomic_DNA"/>
</dbReference>
<dbReference type="AlphaFoldDB" id="A0A502DMT5"/>
<organism evidence="1 2">
    <name type="scientific">Variovorax guangxiensis</name>
    <dbReference type="NCBI Taxonomy" id="1775474"/>
    <lineage>
        <taxon>Bacteria</taxon>
        <taxon>Pseudomonadati</taxon>
        <taxon>Pseudomonadota</taxon>
        <taxon>Betaproteobacteria</taxon>
        <taxon>Burkholderiales</taxon>
        <taxon>Comamonadaceae</taxon>
        <taxon>Variovorax</taxon>
    </lineage>
</organism>
<dbReference type="RefSeq" id="WP_140843129.1">
    <property type="nucleotide sequence ID" value="NZ_RCZI01000004.1"/>
</dbReference>
<evidence type="ECO:0000313" key="1">
    <source>
        <dbReference type="EMBL" id="TPG25799.1"/>
    </source>
</evidence>
<accession>A0A502DMT5</accession>
<dbReference type="OrthoDB" id="9342562at2"/>
<dbReference type="PANTHER" id="PTHR20974:SF0">
    <property type="entry name" value="UPF0585 PROTEIN CG18661"/>
    <property type="match status" value="1"/>
</dbReference>
<sequence>MDVLPRSTAAERNKQPILEVLRILLNERGTALEIASGTGQHAAWFAQALPGWAWRPTEADARLLPALAGRVAAAGLPNLQPPVQLDVTAAAWPLHAEGAAESFDAVYCANMLHIAPWAACAGLMQGAARHLLPDGLLITYGPYFEAGAPAPSNLAFDESLRARDAAWGIRRLEDVEGEAHRAGLRLRERHAMPANNLLLVFCRAGG</sequence>
<evidence type="ECO:0000313" key="2">
    <source>
        <dbReference type="Proteomes" id="UP000319212"/>
    </source>
</evidence>
<proteinExistence type="predicted"/>
<reference evidence="1 2" key="1">
    <citation type="journal article" date="2019" name="Environ. Microbiol.">
        <title>Species interactions and distinct microbial communities in high Arctic permafrost affected cryosols are associated with the CH4 and CO2 gas fluxes.</title>
        <authorList>
            <person name="Altshuler I."/>
            <person name="Hamel J."/>
            <person name="Turney S."/>
            <person name="Magnuson E."/>
            <person name="Levesque R."/>
            <person name="Greer C."/>
            <person name="Whyte L.G."/>
        </authorList>
    </citation>
    <scope>NUCLEOTIDE SEQUENCE [LARGE SCALE GENOMIC DNA]</scope>
    <source>
        <strain evidence="1 2">S06.C</strain>
    </source>
</reference>
<name>A0A502DMT5_9BURK</name>
<protein>
    <submittedName>
        <fullName evidence="1">DUF938 domain-containing protein</fullName>
    </submittedName>
</protein>
<comment type="caution">
    <text evidence="1">The sequence shown here is derived from an EMBL/GenBank/DDBJ whole genome shotgun (WGS) entry which is preliminary data.</text>
</comment>
<dbReference type="SUPFAM" id="SSF53335">
    <property type="entry name" value="S-adenosyl-L-methionine-dependent methyltransferases"/>
    <property type="match status" value="1"/>
</dbReference>
<dbReference type="InterPro" id="IPR010342">
    <property type="entry name" value="DUF938"/>
</dbReference>
<dbReference type="Gene3D" id="3.40.50.150">
    <property type="entry name" value="Vaccinia Virus protein VP39"/>
    <property type="match status" value="1"/>
</dbReference>
<dbReference type="Pfam" id="PF06080">
    <property type="entry name" value="DUF938"/>
    <property type="match status" value="1"/>
</dbReference>
<dbReference type="PANTHER" id="PTHR20974">
    <property type="entry name" value="UPF0585 PROTEIN CG18661"/>
    <property type="match status" value="1"/>
</dbReference>
<dbReference type="Proteomes" id="UP000319212">
    <property type="component" value="Unassembled WGS sequence"/>
</dbReference>
<gene>
    <name evidence="1" type="ORF">EAH82_15375</name>
</gene>